<dbReference type="RefSeq" id="XP_030382517.1">
    <property type="nucleotide sequence ID" value="XM_030526657.1"/>
</dbReference>
<accession>A0A6J2U3P4</accession>
<protein>
    <submittedName>
        <fullName evidence="2">Uncharacterized protein LOC115630019</fullName>
    </submittedName>
    <submittedName>
        <fullName evidence="3">Uncharacterized protein LOC115630020</fullName>
    </submittedName>
</protein>
<evidence type="ECO:0000313" key="2">
    <source>
        <dbReference type="RefSeq" id="XP_030382515.1"/>
    </source>
</evidence>
<reference evidence="2 3" key="1">
    <citation type="submission" date="2025-04" db="UniProtKB">
        <authorList>
            <consortium name="RefSeq"/>
        </authorList>
    </citation>
    <scope>IDENTIFICATION</scope>
    <source>
        <strain evidence="2 3">11010-0011.00</strain>
        <tissue evidence="2 3">Whole body</tissue>
    </source>
</reference>
<dbReference type="RefSeq" id="XP_030382515.1">
    <property type="nucleotide sequence ID" value="XM_030526655.1"/>
</dbReference>
<dbReference type="AlphaFoldDB" id="A0A6J2U3P4"/>
<dbReference type="Proteomes" id="UP000504634">
    <property type="component" value="Unplaced"/>
</dbReference>
<gene>
    <name evidence="2" type="primary">LOC115630019</name>
    <name evidence="3" type="synonym">LOC115630020</name>
</gene>
<keyword evidence="1" id="KW-1185">Reference proteome</keyword>
<dbReference type="OrthoDB" id="7851199at2759"/>
<evidence type="ECO:0000313" key="3">
    <source>
        <dbReference type="RefSeq" id="XP_030382517.1"/>
    </source>
</evidence>
<dbReference type="GeneID" id="115630019"/>
<proteinExistence type="predicted"/>
<name>A0A6J2U3P4_DROLE</name>
<organism evidence="1 2">
    <name type="scientific">Drosophila lebanonensis</name>
    <name type="common">Fruit fly</name>
    <name type="synonym">Scaptodrosophila lebanonensis</name>
    <dbReference type="NCBI Taxonomy" id="7225"/>
    <lineage>
        <taxon>Eukaryota</taxon>
        <taxon>Metazoa</taxon>
        <taxon>Ecdysozoa</taxon>
        <taxon>Arthropoda</taxon>
        <taxon>Hexapoda</taxon>
        <taxon>Insecta</taxon>
        <taxon>Pterygota</taxon>
        <taxon>Neoptera</taxon>
        <taxon>Endopterygota</taxon>
        <taxon>Diptera</taxon>
        <taxon>Brachycera</taxon>
        <taxon>Muscomorpha</taxon>
        <taxon>Ephydroidea</taxon>
        <taxon>Drosophilidae</taxon>
        <taxon>Scaptodrosophila</taxon>
    </lineage>
</organism>
<sequence length="102" mass="11874">MQDDIDNLILADQIAQQCRRTILLEIQKRFGQMEQVSILTTATILDPRFKKYFFKNKLVVAAAIKKSCQVRDSWIIPVTLTFWMLNHMKTLLGVIQELFGKC</sequence>
<evidence type="ECO:0000313" key="1">
    <source>
        <dbReference type="Proteomes" id="UP000504634"/>
    </source>
</evidence>